<dbReference type="InterPro" id="IPR037176">
    <property type="entry name" value="Osmotin/thaumatin-like_sf"/>
</dbReference>
<dbReference type="Gene3D" id="2.60.110.10">
    <property type="entry name" value="Thaumatin"/>
    <property type="match status" value="1"/>
</dbReference>
<protein>
    <recommendedName>
        <fullName evidence="2">Apple domain-containing protein</fullName>
    </recommendedName>
</protein>
<dbReference type="SUPFAM" id="SSF49870">
    <property type="entry name" value="Osmotin, thaumatin-like protein"/>
    <property type="match status" value="1"/>
</dbReference>
<evidence type="ECO:0000259" key="2">
    <source>
        <dbReference type="Pfam" id="PF00024"/>
    </source>
</evidence>
<evidence type="ECO:0000256" key="1">
    <source>
        <dbReference type="SAM" id="MobiDB-lite"/>
    </source>
</evidence>
<dbReference type="Pfam" id="PF00314">
    <property type="entry name" value="Thaumatin"/>
    <property type="match status" value="1"/>
</dbReference>
<dbReference type="PANTHER" id="PTHR31048">
    <property type="entry name" value="OS03G0233200 PROTEIN"/>
    <property type="match status" value="1"/>
</dbReference>
<dbReference type="OrthoDB" id="430315at2759"/>
<keyword evidence="4" id="KW-1185">Reference proteome</keyword>
<evidence type="ECO:0000313" key="4">
    <source>
        <dbReference type="Proteomes" id="UP000320333"/>
    </source>
</evidence>
<dbReference type="InterPro" id="IPR003609">
    <property type="entry name" value="Pan_app"/>
</dbReference>
<feature type="domain" description="Apple" evidence="2">
    <location>
        <begin position="35"/>
        <end position="72"/>
    </location>
</feature>
<dbReference type="Gene3D" id="3.50.4.10">
    <property type="entry name" value="Hepatocyte Growth Factor"/>
    <property type="match status" value="1"/>
</dbReference>
<organism evidence="3 4">
    <name type="scientific">Chytriomyces confervae</name>
    <dbReference type="NCBI Taxonomy" id="246404"/>
    <lineage>
        <taxon>Eukaryota</taxon>
        <taxon>Fungi</taxon>
        <taxon>Fungi incertae sedis</taxon>
        <taxon>Chytridiomycota</taxon>
        <taxon>Chytridiomycota incertae sedis</taxon>
        <taxon>Chytridiomycetes</taxon>
        <taxon>Chytridiales</taxon>
        <taxon>Chytriomycetaceae</taxon>
        <taxon>Chytriomyces</taxon>
    </lineage>
</organism>
<dbReference type="Pfam" id="PF00024">
    <property type="entry name" value="PAN_1"/>
    <property type="match status" value="1"/>
</dbReference>
<feature type="compositionally biased region" description="Low complexity" evidence="1">
    <location>
        <begin position="182"/>
        <end position="207"/>
    </location>
</feature>
<dbReference type="SMART" id="SM00205">
    <property type="entry name" value="THN"/>
    <property type="match status" value="1"/>
</dbReference>
<reference evidence="3 4" key="1">
    <citation type="journal article" date="2019" name="Sci. Rep.">
        <title>Comparative genomics of chytrid fungi reveal insights into the obligate biotrophic and pathogenic lifestyle of Synchytrium endobioticum.</title>
        <authorList>
            <person name="van de Vossenberg B.T.L.H."/>
            <person name="Warris S."/>
            <person name="Nguyen H.D.T."/>
            <person name="van Gent-Pelzer M.P.E."/>
            <person name="Joly D.L."/>
            <person name="van de Geest H.C."/>
            <person name="Bonants P.J.M."/>
            <person name="Smith D.S."/>
            <person name="Levesque C.A."/>
            <person name="van der Lee T.A.J."/>
        </authorList>
    </citation>
    <scope>NUCLEOTIDE SEQUENCE [LARGE SCALE GENOMIC DNA]</scope>
    <source>
        <strain evidence="3 4">CBS 675.73</strain>
    </source>
</reference>
<name>A0A507FBJ9_9FUNG</name>
<dbReference type="PROSITE" id="PS51367">
    <property type="entry name" value="THAUMATIN_2"/>
    <property type="match status" value="1"/>
</dbReference>
<sequence>MPAVNLAPRAITWTPTGEGSTWAYNCDWSTPNMATVAVPANLCAAKCLETSGCTHFSWNNEKSGTCLLKAGPVAPESAVSIGSNSDVAMCGYVTGTANAGSGGKCPAPSPVVPTVSSASVAPASSSSSSSSSRVVPTSASTAAASSSSSSSAARSSSSTAESSTRSSTAAASSSPSPSPINTSTVAPSPSPSAQPSSSSTTTKSEQPSPSPSASPIPVEKGLNLKVVNNCKHDIWPGMTGLDKDTKQPFFGDASSSNPAGFQLTPGATRTIKMKPNLAALRLWARTGCKTVDNKFVCDVGDCGNPNNHYDGTCYQGGGLGANSLFEISIDADYKTWYDLSIVDGYTIPIAVALSGSPVQIPDKGKFSCGNPSCRPDMKRCPPELIKYGPDGSAIACQSISKAINDDATRKAHPQLAAIFNNEELRSKTECSCIVGSCSGDTVAEVLGNLKNGSVLGKDRSGYCCSPNIAWYNDTPDIKSHICYADSKPKPLDGGNKRYDQIFKEICADAYSWEFDDENSTYNCLGTDVTYTVEFC</sequence>
<dbReference type="EMBL" id="QEAP01000171">
    <property type="protein sequence ID" value="TPX73663.1"/>
    <property type="molecule type" value="Genomic_DNA"/>
</dbReference>
<gene>
    <name evidence="3" type="ORF">CcCBS67573_g05053</name>
</gene>
<comment type="caution">
    <text evidence="3">The sequence shown here is derived from an EMBL/GenBank/DDBJ whole genome shotgun (WGS) entry which is preliminary data.</text>
</comment>
<dbReference type="STRING" id="246404.A0A507FBJ9"/>
<dbReference type="InterPro" id="IPR001938">
    <property type="entry name" value="Thaumatin"/>
</dbReference>
<dbReference type="Proteomes" id="UP000320333">
    <property type="component" value="Unassembled WGS sequence"/>
</dbReference>
<feature type="region of interest" description="Disordered" evidence="1">
    <location>
        <begin position="99"/>
        <end position="220"/>
    </location>
</feature>
<proteinExistence type="predicted"/>
<accession>A0A507FBJ9</accession>
<evidence type="ECO:0000313" key="3">
    <source>
        <dbReference type="EMBL" id="TPX73663.1"/>
    </source>
</evidence>
<feature type="compositionally biased region" description="Low complexity" evidence="1">
    <location>
        <begin position="112"/>
        <end position="175"/>
    </location>
</feature>
<dbReference type="AlphaFoldDB" id="A0A507FBJ9"/>